<accession>A0ACC0WTW9</accession>
<evidence type="ECO:0000313" key="1">
    <source>
        <dbReference type="EMBL" id="KAI9921406.1"/>
    </source>
</evidence>
<name>A0ACC0WTW9_9STRA</name>
<dbReference type="EMBL" id="CM047580">
    <property type="protein sequence ID" value="KAI9921406.1"/>
    <property type="molecule type" value="Genomic_DNA"/>
</dbReference>
<evidence type="ECO:0000313" key="2">
    <source>
        <dbReference type="Proteomes" id="UP001163321"/>
    </source>
</evidence>
<proteinExistence type="predicted"/>
<dbReference type="Proteomes" id="UP001163321">
    <property type="component" value="Chromosome 1"/>
</dbReference>
<protein>
    <submittedName>
        <fullName evidence="1">Uncharacterized protein</fullName>
    </submittedName>
</protein>
<organism evidence="1 2">
    <name type="scientific">Peronosclerospora sorghi</name>
    <dbReference type="NCBI Taxonomy" id="230839"/>
    <lineage>
        <taxon>Eukaryota</taxon>
        <taxon>Sar</taxon>
        <taxon>Stramenopiles</taxon>
        <taxon>Oomycota</taxon>
        <taxon>Peronosporomycetes</taxon>
        <taxon>Peronosporales</taxon>
        <taxon>Peronosporaceae</taxon>
        <taxon>Peronosclerospora</taxon>
    </lineage>
</organism>
<gene>
    <name evidence="1" type="ORF">PsorP6_002506</name>
</gene>
<reference evidence="1 2" key="1">
    <citation type="journal article" date="2022" name="bioRxiv">
        <title>The genome of the oomycete Peronosclerospora sorghi, a cosmopolitan pathogen of maize and sorghum, is inflated with dispersed pseudogenes.</title>
        <authorList>
            <person name="Fletcher K."/>
            <person name="Martin F."/>
            <person name="Isakeit T."/>
            <person name="Cavanaugh K."/>
            <person name="Magill C."/>
            <person name="Michelmore R."/>
        </authorList>
    </citation>
    <scope>NUCLEOTIDE SEQUENCE [LARGE SCALE GENOMIC DNA]</scope>
    <source>
        <strain evidence="1">P6</strain>
    </source>
</reference>
<sequence>MSTQAPRSTILPIDLATSSTNAKPPPELQRLQFNAAILTQLQNQIQSLGNAPSSHRDDFYIVDTAAVEDR</sequence>
<comment type="caution">
    <text evidence="1">The sequence shown here is derived from an EMBL/GenBank/DDBJ whole genome shotgun (WGS) entry which is preliminary data.</text>
</comment>
<keyword evidence="2" id="KW-1185">Reference proteome</keyword>